<dbReference type="GO" id="GO:0003964">
    <property type="term" value="F:RNA-directed DNA polymerase activity"/>
    <property type="evidence" value="ECO:0007669"/>
    <property type="project" value="UniProtKB-KW"/>
</dbReference>
<evidence type="ECO:0000313" key="3">
    <source>
        <dbReference type="Proteomes" id="UP000554482"/>
    </source>
</evidence>
<dbReference type="Proteomes" id="UP000554482">
    <property type="component" value="Unassembled WGS sequence"/>
</dbReference>
<protein>
    <submittedName>
        <fullName evidence="2">RNA-directed DNA polymerase (Reverse transcriptase)-related family protein</fullName>
    </submittedName>
</protein>
<sequence length="249" mass="28958">MREKAKRYTRHLIANGNRTNFWYSPWSEAGILHELTPSAIKYLTGIRETTLVKEYIENNQWKPAPNSNILVTELWKKVTQTVIDTYEDEDEVVWTPSPNGRFTIRSAYAVFRKRYHKVEWAQTIWNPSTTPKHAFITWLAVRERLTTQDKLVKWGLAQKSVCALCTDNLNRNQLLRTGSCYGMINYFKVQWQSNTFPPICNEGHYNQVANSGVVGQNSSACIPQETHWHLWGTGVEEFKQDFRNMSPVV</sequence>
<keyword evidence="2" id="KW-0548">Nucleotidyltransferase</keyword>
<dbReference type="OrthoDB" id="1938625at2759"/>
<accession>A0A7J6WNH7</accession>
<proteinExistence type="predicted"/>
<reference evidence="2 3" key="1">
    <citation type="submission" date="2020-06" db="EMBL/GenBank/DDBJ databases">
        <title>Transcriptomic and genomic resources for Thalictrum thalictroides and T. hernandezii: Facilitating candidate gene discovery in an emerging model plant lineage.</title>
        <authorList>
            <person name="Arias T."/>
            <person name="Riano-Pachon D.M."/>
            <person name="Di Stilio V.S."/>
        </authorList>
    </citation>
    <scope>NUCLEOTIDE SEQUENCE [LARGE SCALE GENOMIC DNA]</scope>
    <source>
        <strain evidence="3">cv. WT478/WT964</strain>
        <tissue evidence="2">Leaves</tissue>
    </source>
</reference>
<gene>
    <name evidence="2" type="ORF">FRX31_011490</name>
</gene>
<feature type="domain" description="Reverse transcriptase zinc-binding" evidence="1">
    <location>
        <begin position="102"/>
        <end position="169"/>
    </location>
</feature>
<organism evidence="2 3">
    <name type="scientific">Thalictrum thalictroides</name>
    <name type="common">Rue-anemone</name>
    <name type="synonym">Anemone thalictroides</name>
    <dbReference type="NCBI Taxonomy" id="46969"/>
    <lineage>
        <taxon>Eukaryota</taxon>
        <taxon>Viridiplantae</taxon>
        <taxon>Streptophyta</taxon>
        <taxon>Embryophyta</taxon>
        <taxon>Tracheophyta</taxon>
        <taxon>Spermatophyta</taxon>
        <taxon>Magnoliopsida</taxon>
        <taxon>Ranunculales</taxon>
        <taxon>Ranunculaceae</taxon>
        <taxon>Thalictroideae</taxon>
        <taxon>Thalictrum</taxon>
    </lineage>
</organism>
<dbReference type="Pfam" id="PF13966">
    <property type="entry name" value="zf-RVT"/>
    <property type="match status" value="1"/>
</dbReference>
<evidence type="ECO:0000313" key="2">
    <source>
        <dbReference type="EMBL" id="KAF5198929.1"/>
    </source>
</evidence>
<name>A0A7J6WNH7_THATH</name>
<dbReference type="InterPro" id="IPR026960">
    <property type="entry name" value="RVT-Znf"/>
</dbReference>
<keyword evidence="2" id="KW-0695">RNA-directed DNA polymerase</keyword>
<evidence type="ECO:0000259" key="1">
    <source>
        <dbReference type="Pfam" id="PF13966"/>
    </source>
</evidence>
<keyword evidence="3" id="KW-1185">Reference proteome</keyword>
<dbReference type="AlphaFoldDB" id="A0A7J6WNH7"/>
<dbReference type="EMBL" id="JABWDY010012661">
    <property type="protein sequence ID" value="KAF5198929.1"/>
    <property type="molecule type" value="Genomic_DNA"/>
</dbReference>
<comment type="caution">
    <text evidence="2">The sequence shown here is derived from an EMBL/GenBank/DDBJ whole genome shotgun (WGS) entry which is preliminary data.</text>
</comment>
<keyword evidence="2" id="KW-0808">Transferase</keyword>